<reference evidence="1" key="1">
    <citation type="submission" date="2022-04" db="EMBL/GenBank/DDBJ databases">
        <title>Genome of the entomopathogenic fungus Entomophthora muscae.</title>
        <authorList>
            <person name="Elya C."/>
            <person name="Lovett B.R."/>
            <person name="Lee E."/>
            <person name="Macias A.M."/>
            <person name="Hajek A.E."/>
            <person name="De Bivort B.L."/>
            <person name="Kasson M.T."/>
            <person name="De Fine Licht H.H."/>
            <person name="Stajich J.E."/>
        </authorList>
    </citation>
    <scope>NUCLEOTIDE SEQUENCE</scope>
    <source>
        <strain evidence="1">Berkeley</strain>
    </source>
</reference>
<name>A0ACC2S7N2_9FUNG</name>
<sequence>MKSTIFTTLALAAIGVNPILGAAFPGNAIARRAYDASVPSHGAGPAEDAGEAPAEAPTSEYPGPEETKTENSGGSCATTEAPASEEAAPGAALAEAPESSGSGDKGGSQETTTEETKDTSEASSESAVKYAASGETSGTYNTTPAPKSSGETSGTYNAIPAPTGSSSGSY</sequence>
<keyword evidence="2" id="KW-1185">Reference proteome</keyword>
<proteinExistence type="predicted"/>
<accession>A0ACC2S7N2</accession>
<dbReference type="Proteomes" id="UP001165960">
    <property type="component" value="Unassembled WGS sequence"/>
</dbReference>
<evidence type="ECO:0000313" key="1">
    <source>
        <dbReference type="EMBL" id="KAJ9058339.1"/>
    </source>
</evidence>
<protein>
    <submittedName>
        <fullName evidence="1">Uncharacterized protein</fullName>
    </submittedName>
</protein>
<organism evidence="1 2">
    <name type="scientific">Entomophthora muscae</name>
    <dbReference type="NCBI Taxonomy" id="34485"/>
    <lineage>
        <taxon>Eukaryota</taxon>
        <taxon>Fungi</taxon>
        <taxon>Fungi incertae sedis</taxon>
        <taxon>Zoopagomycota</taxon>
        <taxon>Entomophthoromycotina</taxon>
        <taxon>Entomophthoromycetes</taxon>
        <taxon>Entomophthorales</taxon>
        <taxon>Entomophthoraceae</taxon>
        <taxon>Entomophthora</taxon>
    </lineage>
</organism>
<comment type="caution">
    <text evidence="1">The sequence shown here is derived from an EMBL/GenBank/DDBJ whole genome shotgun (WGS) entry which is preliminary data.</text>
</comment>
<gene>
    <name evidence="1" type="ORF">DSO57_1013390</name>
</gene>
<evidence type="ECO:0000313" key="2">
    <source>
        <dbReference type="Proteomes" id="UP001165960"/>
    </source>
</evidence>
<dbReference type="EMBL" id="QTSX02005729">
    <property type="protein sequence ID" value="KAJ9058339.1"/>
    <property type="molecule type" value="Genomic_DNA"/>
</dbReference>